<dbReference type="InterPro" id="IPR036388">
    <property type="entry name" value="WH-like_DNA-bd_sf"/>
</dbReference>
<gene>
    <name evidence="6" type="primary">cpsY_1</name>
    <name evidence="7" type="ORF">DS742_21975</name>
    <name evidence="6" type="ORF">LAD12857_42370</name>
</gene>
<dbReference type="EMBL" id="QOHO01000073">
    <property type="protein sequence ID" value="RFZ76765.1"/>
    <property type="molecule type" value="Genomic_DNA"/>
</dbReference>
<proteinExistence type="inferred from homology"/>
<dbReference type="AlphaFoldDB" id="A0A3E2N6Z0"/>
<dbReference type="SUPFAM" id="SSF46785">
    <property type="entry name" value="Winged helix' DNA-binding domain"/>
    <property type="match status" value="1"/>
</dbReference>
<dbReference type="OrthoDB" id="9803714at2"/>
<dbReference type="RefSeq" id="WP_117419108.1">
    <property type="nucleotide sequence ID" value="NZ_BRPJ01000090.1"/>
</dbReference>
<dbReference type="Proteomes" id="UP000260680">
    <property type="component" value="Unassembled WGS sequence"/>
</dbReference>
<dbReference type="InterPro" id="IPR000847">
    <property type="entry name" value="LysR_HTH_N"/>
</dbReference>
<dbReference type="GO" id="GO:0003700">
    <property type="term" value="F:DNA-binding transcription factor activity"/>
    <property type="evidence" value="ECO:0007669"/>
    <property type="project" value="InterPro"/>
</dbReference>
<organism evidence="7 8">
    <name type="scientific">Lacrimispora amygdalina</name>
    <dbReference type="NCBI Taxonomy" id="253257"/>
    <lineage>
        <taxon>Bacteria</taxon>
        <taxon>Bacillati</taxon>
        <taxon>Bacillota</taxon>
        <taxon>Clostridia</taxon>
        <taxon>Lachnospirales</taxon>
        <taxon>Lachnospiraceae</taxon>
        <taxon>Lacrimispora</taxon>
    </lineage>
</organism>
<reference evidence="6 9" key="2">
    <citation type="journal article" date="2024" name="Int. J. Syst. Evol. Microbiol.">
        <title>Lacrimispora brassicae sp. nov. isolated from fermented cabbage, and proposal of Clostridium indicum Gundawar et al. 2019 and Clostridium methoxybenzovorans Mechichi et al. 1999 as heterotypic synonyms of Lacrimispora amygdalina (Parshina et al. 2003) Haas and Blanchard 2020 and Lacrimispora indolis (McClung and McCoy 1957) Haas and Blanchard 2020, respectively.</title>
        <authorList>
            <person name="Kobayashi H."/>
            <person name="Tanizawa Y."/>
            <person name="Sakamoto M."/>
            <person name="Ohkuma M."/>
            <person name="Tohno M."/>
        </authorList>
    </citation>
    <scope>NUCLEOTIDE SEQUENCE [LARGE SCALE GENOMIC DNA]</scope>
    <source>
        <strain evidence="6 9">DSM 12857</strain>
    </source>
</reference>
<reference evidence="7 8" key="1">
    <citation type="submission" date="2018-07" db="EMBL/GenBank/DDBJ databases">
        <title>New species, Clostridium PI-S10-A1B.</title>
        <authorList>
            <person name="Krishna G."/>
            <person name="Summeta K."/>
            <person name="Shikha S."/>
            <person name="Prabhu P.B."/>
            <person name="Suresh K."/>
        </authorList>
    </citation>
    <scope>NUCLEOTIDE SEQUENCE [LARGE SCALE GENOMIC DNA]</scope>
    <source>
        <strain evidence="7 8">PI-S10-A1B</strain>
    </source>
</reference>
<dbReference type="Pfam" id="PF00126">
    <property type="entry name" value="HTH_1"/>
    <property type="match status" value="1"/>
</dbReference>
<evidence type="ECO:0000313" key="8">
    <source>
        <dbReference type="Proteomes" id="UP000260680"/>
    </source>
</evidence>
<dbReference type="GO" id="GO:0003677">
    <property type="term" value="F:DNA binding"/>
    <property type="evidence" value="ECO:0007669"/>
    <property type="project" value="UniProtKB-KW"/>
</dbReference>
<accession>A0A3E2N6Z0</accession>
<keyword evidence="3" id="KW-0238">DNA-binding</keyword>
<keyword evidence="2" id="KW-0805">Transcription regulation</keyword>
<comment type="caution">
    <text evidence="7">The sequence shown here is derived from an EMBL/GenBank/DDBJ whole genome shotgun (WGS) entry which is preliminary data.</text>
</comment>
<comment type="similarity">
    <text evidence="1">Belongs to the LysR transcriptional regulatory family.</text>
</comment>
<evidence type="ECO:0000256" key="4">
    <source>
        <dbReference type="ARBA" id="ARBA00023163"/>
    </source>
</evidence>
<keyword evidence="4" id="KW-0804">Transcription</keyword>
<dbReference type="PANTHER" id="PTHR30346">
    <property type="entry name" value="TRANSCRIPTIONAL DUAL REGULATOR HCAR-RELATED"/>
    <property type="match status" value="1"/>
</dbReference>
<dbReference type="Gene3D" id="1.10.10.10">
    <property type="entry name" value="Winged helix-like DNA-binding domain superfamily/Winged helix DNA-binding domain"/>
    <property type="match status" value="1"/>
</dbReference>
<dbReference type="SUPFAM" id="SSF53850">
    <property type="entry name" value="Periplasmic binding protein-like II"/>
    <property type="match status" value="1"/>
</dbReference>
<dbReference type="InterPro" id="IPR036390">
    <property type="entry name" value="WH_DNA-bd_sf"/>
</dbReference>
<evidence type="ECO:0000259" key="5">
    <source>
        <dbReference type="PROSITE" id="PS50931"/>
    </source>
</evidence>
<dbReference type="Gene3D" id="3.40.190.10">
    <property type="entry name" value="Periplasmic binding protein-like II"/>
    <property type="match status" value="2"/>
</dbReference>
<evidence type="ECO:0000313" key="7">
    <source>
        <dbReference type="EMBL" id="RFZ76765.1"/>
    </source>
</evidence>
<dbReference type="Proteomes" id="UP001419084">
    <property type="component" value="Unassembled WGS sequence"/>
</dbReference>
<name>A0A3E2N6Z0_9FIRM</name>
<evidence type="ECO:0000256" key="3">
    <source>
        <dbReference type="ARBA" id="ARBA00023125"/>
    </source>
</evidence>
<dbReference type="FunFam" id="1.10.10.10:FF:000001">
    <property type="entry name" value="LysR family transcriptional regulator"/>
    <property type="match status" value="1"/>
</dbReference>
<feature type="domain" description="HTH lysR-type" evidence="5">
    <location>
        <begin position="1"/>
        <end position="58"/>
    </location>
</feature>
<dbReference type="CDD" id="cd05466">
    <property type="entry name" value="PBP2_LTTR_substrate"/>
    <property type="match status" value="1"/>
</dbReference>
<dbReference type="InterPro" id="IPR005119">
    <property type="entry name" value="LysR_subst-bd"/>
</dbReference>
<dbReference type="GO" id="GO:0032993">
    <property type="term" value="C:protein-DNA complex"/>
    <property type="evidence" value="ECO:0007669"/>
    <property type="project" value="TreeGrafter"/>
</dbReference>
<protein>
    <submittedName>
        <fullName evidence="7">LysR family transcriptional regulator</fullName>
    </submittedName>
</protein>
<sequence>MTLQQLRYAICIANQKSMNKAAAELFITQPSLSSTIRDLEEEIGLQLFLRSNRGIVITPEGEEFLGYARQMLEQYRQMEERFVKKEKFKKKFSVSMQHYTFAVQAFIHMAREFGMDDYEFAVHETRTYDVIEYVKNQKSELGILYLNEFNQKSMEKLILDSDLEFTELFQCKIYVYLWKGNPLARKELIEFEDLKNYPCLSFEQGTNNAFYLAEEVFSTYEYKQIIKADDRATLLNLMVGLNGYTLCSGIICEDLNGDEYCAIPLNTSDRMRIGYIKKKKMPLSILGEKYIAELKKFEKQVL</sequence>
<dbReference type="PRINTS" id="PR00039">
    <property type="entry name" value="HTHLYSR"/>
</dbReference>
<evidence type="ECO:0000313" key="6">
    <source>
        <dbReference type="EMBL" id="GLB32314.1"/>
    </source>
</evidence>
<evidence type="ECO:0000256" key="1">
    <source>
        <dbReference type="ARBA" id="ARBA00009437"/>
    </source>
</evidence>
<dbReference type="Pfam" id="PF03466">
    <property type="entry name" value="LysR_substrate"/>
    <property type="match status" value="1"/>
</dbReference>
<dbReference type="PANTHER" id="PTHR30346:SF0">
    <property type="entry name" value="HCA OPERON TRANSCRIPTIONAL ACTIVATOR HCAR"/>
    <property type="match status" value="1"/>
</dbReference>
<evidence type="ECO:0000313" key="9">
    <source>
        <dbReference type="Proteomes" id="UP001419084"/>
    </source>
</evidence>
<dbReference type="PROSITE" id="PS50931">
    <property type="entry name" value="HTH_LYSR"/>
    <property type="match status" value="1"/>
</dbReference>
<evidence type="ECO:0000256" key="2">
    <source>
        <dbReference type="ARBA" id="ARBA00023015"/>
    </source>
</evidence>
<keyword evidence="9" id="KW-1185">Reference proteome</keyword>
<dbReference type="EMBL" id="BRPJ01000090">
    <property type="protein sequence ID" value="GLB32314.1"/>
    <property type="molecule type" value="Genomic_DNA"/>
</dbReference>